<keyword evidence="5 6" id="KW-0472">Membrane</keyword>
<dbReference type="InterPro" id="IPR025405">
    <property type="entry name" value="DUF4131"/>
</dbReference>
<dbReference type="RefSeq" id="WP_322498875.1">
    <property type="nucleotide sequence ID" value="NZ_JARGYU010000002.1"/>
</dbReference>
<dbReference type="InterPro" id="IPR004477">
    <property type="entry name" value="ComEC_N"/>
</dbReference>
<feature type="transmembrane region" description="Helical" evidence="6">
    <location>
        <begin position="287"/>
        <end position="306"/>
    </location>
</feature>
<evidence type="ECO:0000313" key="10">
    <source>
        <dbReference type="Proteomes" id="UP001289135"/>
    </source>
</evidence>
<feature type="transmembrane region" description="Helical" evidence="6">
    <location>
        <begin position="30"/>
        <end position="50"/>
    </location>
</feature>
<feature type="transmembrane region" description="Helical" evidence="6">
    <location>
        <begin position="350"/>
        <end position="371"/>
    </location>
</feature>
<evidence type="ECO:0000256" key="4">
    <source>
        <dbReference type="ARBA" id="ARBA00022989"/>
    </source>
</evidence>
<evidence type="ECO:0000256" key="5">
    <source>
        <dbReference type="ARBA" id="ARBA00023136"/>
    </source>
</evidence>
<dbReference type="NCBIfam" id="TIGR00360">
    <property type="entry name" value="ComEC_N-term"/>
    <property type="match status" value="1"/>
</dbReference>
<keyword evidence="3 6" id="KW-0812">Transmembrane</keyword>
<keyword evidence="10" id="KW-1185">Reference proteome</keyword>
<evidence type="ECO:0000313" key="9">
    <source>
        <dbReference type="EMBL" id="MDZ5761452.1"/>
    </source>
</evidence>
<dbReference type="Proteomes" id="UP001289135">
    <property type="component" value="Unassembled WGS sequence"/>
</dbReference>
<evidence type="ECO:0000256" key="2">
    <source>
        <dbReference type="ARBA" id="ARBA00022475"/>
    </source>
</evidence>
<evidence type="ECO:0000259" key="8">
    <source>
        <dbReference type="Pfam" id="PF13567"/>
    </source>
</evidence>
<proteinExistence type="predicted"/>
<name>A0AAE4VLH4_9RICK</name>
<feature type="transmembrane region" description="Helical" evidence="6">
    <location>
        <begin position="248"/>
        <end position="267"/>
    </location>
</feature>
<dbReference type="Pfam" id="PF03772">
    <property type="entry name" value="Competence"/>
    <property type="match status" value="1"/>
</dbReference>
<feature type="domain" description="DUF4131" evidence="8">
    <location>
        <begin position="33"/>
        <end position="159"/>
    </location>
</feature>
<comment type="caution">
    <text evidence="9">The sequence shown here is derived from an EMBL/GenBank/DDBJ whole genome shotgun (WGS) entry which is preliminary data.</text>
</comment>
<dbReference type="EMBL" id="JARGYU010000002">
    <property type="protein sequence ID" value="MDZ5761452.1"/>
    <property type="molecule type" value="Genomic_DNA"/>
</dbReference>
<feature type="transmembrane region" description="Helical" evidence="6">
    <location>
        <begin position="522"/>
        <end position="540"/>
    </location>
</feature>
<feature type="transmembrane region" description="Helical" evidence="6">
    <location>
        <begin position="403"/>
        <end position="422"/>
    </location>
</feature>
<protein>
    <submittedName>
        <fullName evidence="9">ComEC/Rec2 family competence protein</fullName>
    </submittedName>
</protein>
<sequence length="751" mass="86308">MLICSLIFILIYRSEKLIFSFKNIIFFNYKLNKIIIIISLILIGYLSSYIRNIVVYLPKVEFSSISTTIIGEVQKIERREKDYRLYIKHVISKDINEEIYQIRINTKSEDRKEFRIGDFIISRVRLISPPSPIYPGSFDIKKFYFFNKICAIGYTTGKIRVIKKDYAIEIAKKWNKKLYISENKNFYEKFLKKSEYIINKIREVISLKVKSSIDQPYSSIVNAMIIGETTEIPLNAIKILRGAGTAHIVAISGLHVISVAGIIFLAIKNINKRFSYIALKYGVERFAAAISIVGIFLYMIIAGSPVSAQRAVGTSTILFLSIILGRNFHPVRAIAIIACIIILITPENLFSPGFQMSFSASLSLIITFRFLKKNNKNIKKFSINNQSMHINILYKIFYQIRDLIISSAVAAIATGPFIAYHFQQISLYSIIANLICVPVTNIIVMPLGIISLILMPLKLHSISLTPMSWGIFLILKVSEIVNSLPGSVIYISQISDEFIIISSVSFYIICMSKGEFLKKISFFLYLLNLFYILFINHNTIPDIVISGNGKIYAINNSLICESKIENFNGLLISSKQIEKYTSKTWIQLIGKNNFTEKSLQSLKMKECNNIFCNICHSNKKIGKITLKKYEIEKKKDKKNIFRDIENTRSDNLSDRKILTLYTIDNKNDYNQFKISELDLQKYGTHAFFLKFIKSNCDSYILFNKYNNIQNINQKNLNYKKEFCVNIKDDANNKEDILSILITIKTSLKNMY</sequence>
<feature type="transmembrane region" description="Helical" evidence="6">
    <location>
        <begin position="462"/>
        <end position="481"/>
    </location>
</feature>
<feature type="transmembrane region" description="Helical" evidence="6">
    <location>
        <begin position="318"/>
        <end position="344"/>
    </location>
</feature>
<dbReference type="Pfam" id="PF13567">
    <property type="entry name" value="DUF4131"/>
    <property type="match status" value="1"/>
</dbReference>
<dbReference type="PANTHER" id="PTHR30619:SF1">
    <property type="entry name" value="RECOMBINATION PROTEIN 2"/>
    <property type="match status" value="1"/>
</dbReference>
<reference evidence="9" key="1">
    <citation type="submission" date="2023-02" db="EMBL/GenBank/DDBJ databases">
        <title>Host association and intracellularity evolved multiple times independently in the Rickettsiales.</title>
        <authorList>
            <person name="Castelli M."/>
            <person name="Nardi T."/>
            <person name="Gammuto L."/>
            <person name="Bellinzona G."/>
            <person name="Sabaneyeva E."/>
            <person name="Potekhin A."/>
            <person name="Serra V."/>
            <person name="Petroni G."/>
            <person name="Sassera D."/>
        </authorList>
    </citation>
    <scope>NUCLEOTIDE SEQUENCE</scope>
    <source>
        <strain evidence="9">USBL-36I1</strain>
    </source>
</reference>
<comment type="subcellular location">
    <subcellularLocation>
        <location evidence="1">Cell membrane</location>
        <topology evidence="1">Multi-pass membrane protein</topology>
    </subcellularLocation>
</comment>
<dbReference type="InterPro" id="IPR052159">
    <property type="entry name" value="Competence_DNA_uptake"/>
</dbReference>
<feature type="transmembrane region" description="Helical" evidence="6">
    <location>
        <begin position="428"/>
        <end position="455"/>
    </location>
</feature>
<keyword evidence="2" id="KW-1003">Cell membrane</keyword>
<feature type="domain" description="ComEC/Rec2-related protein" evidence="7">
    <location>
        <begin position="224"/>
        <end position="512"/>
    </location>
</feature>
<feature type="transmembrane region" description="Helical" evidence="6">
    <location>
        <begin position="487"/>
        <end position="510"/>
    </location>
</feature>
<dbReference type="GO" id="GO:0005886">
    <property type="term" value="C:plasma membrane"/>
    <property type="evidence" value="ECO:0007669"/>
    <property type="project" value="UniProtKB-SubCell"/>
</dbReference>
<evidence type="ECO:0000256" key="6">
    <source>
        <dbReference type="SAM" id="Phobius"/>
    </source>
</evidence>
<gene>
    <name evidence="9" type="ORF">Lyticum_00632</name>
</gene>
<dbReference type="AlphaFoldDB" id="A0AAE4VLH4"/>
<keyword evidence="4 6" id="KW-1133">Transmembrane helix</keyword>
<organism evidence="9 10">
    <name type="scientific">Lyticum sinuosum</name>
    <dbReference type="NCBI Taxonomy" id="1332059"/>
    <lineage>
        <taxon>Bacteria</taxon>
        <taxon>Pseudomonadati</taxon>
        <taxon>Pseudomonadota</taxon>
        <taxon>Alphaproteobacteria</taxon>
        <taxon>Rickettsiales</taxon>
        <taxon>Lyticum</taxon>
    </lineage>
</organism>
<evidence type="ECO:0000256" key="3">
    <source>
        <dbReference type="ARBA" id="ARBA00022692"/>
    </source>
</evidence>
<dbReference type="PANTHER" id="PTHR30619">
    <property type="entry name" value="DNA INTERNALIZATION/COMPETENCE PROTEIN COMEC/REC2"/>
    <property type="match status" value="1"/>
</dbReference>
<evidence type="ECO:0000256" key="1">
    <source>
        <dbReference type="ARBA" id="ARBA00004651"/>
    </source>
</evidence>
<evidence type="ECO:0000259" key="7">
    <source>
        <dbReference type="Pfam" id="PF03772"/>
    </source>
</evidence>
<accession>A0AAE4VLH4</accession>